<evidence type="ECO:0000313" key="3">
    <source>
        <dbReference type="Proteomes" id="UP001622370"/>
    </source>
</evidence>
<keyword evidence="3" id="KW-1185">Reference proteome</keyword>
<evidence type="ECO:0000313" key="2">
    <source>
        <dbReference type="EMBL" id="MFK8293334.1"/>
    </source>
</evidence>
<evidence type="ECO:0008006" key="4">
    <source>
        <dbReference type="Google" id="ProtNLM"/>
    </source>
</evidence>
<comment type="caution">
    <text evidence="2">The sequence shown here is derived from an EMBL/GenBank/DDBJ whole genome shotgun (WGS) entry which is preliminary data.</text>
</comment>
<organism evidence="2 3">
    <name type="scientific">Capnocytophaga stomatis</name>
    <dbReference type="NCBI Taxonomy" id="1848904"/>
    <lineage>
        <taxon>Bacteria</taxon>
        <taxon>Pseudomonadati</taxon>
        <taxon>Bacteroidota</taxon>
        <taxon>Flavobacteriia</taxon>
        <taxon>Flavobacteriales</taxon>
        <taxon>Flavobacteriaceae</taxon>
        <taxon>Capnocytophaga</taxon>
    </lineage>
</organism>
<dbReference type="EMBL" id="JBJGWJ010000003">
    <property type="protein sequence ID" value="MFK8293334.1"/>
    <property type="molecule type" value="Genomic_DNA"/>
</dbReference>
<keyword evidence="1" id="KW-1133">Transmembrane helix</keyword>
<keyword evidence="1" id="KW-0472">Membrane</keyword>
<dbReference type="RefSeq" id="WP_405254126.1">
    <property type="nucleotide sequence ID" value="NZ_JBJGWE010000003.1"/>
</dbReference>
<feature type="transmembrane region" description="Helical" evidence="1">
    <location>
        <begin position="7"/>
        <end position="30"/>
    </location>
</feature>
<feature type="transmembrane region" description="Helical" evidence="1">
    <location>
        <begin position="50"/>
        <end position="69"/>
    </location>
</feature>
<sequence length="76" mass="8651">MLKKILISLIISFVVFCLQAYLSFQFLLWLNPPYVIVDGQIRYTMPLGPAILSFIIGAIGALVTFVLCFRKVKKQK</sequence>
<reference evidence="2 3" key="1">
    <citation type="journal article" date="2016" name="Sci. Rep.">
        <title>Whole genome sequencing identifies a novel species of the genus Capnocytophaga isolated from dog and cat bite wounds in humans.</title>
        <authorList>
            <person name="Zangenah S."/>
            <person name="Abbasi N."/>
            <person name="Andersson A.F."/>
            <person name="Bergman P."/>
        </authorList>
    </citation>
    <scope>NUCLEOTIDE SEQUENCE [LARGE SCALE GENOMIC DNA]</scope>
    <source>
        <strain evidence="2 3">W5</strain>
    </source>
</reference>
<keyword evidence="1" id="KW-0812">Transmembrane</keyword>
<dbReference type="Proteomes" id="UP001622370">
    <property type="component" value="Unassembled WGS sequence"/>
</dbReference>
<accession>A0ABW8QAK1</accession>
<gene>
    <name evidence="2" type="ORF">ACI76L_06025</name>
</gene>
<protein>
    <recommendedName>
        <fullName evidence="4">Lipopolysaccharide assembly protein A domain-containing protein</fullName>
    </recommendedName>
</protein>
<proteinExistence type="predicted"/>
<evidence type="ECO:0000256" key="1">
    <source>
        <dbReference type="SAM" id="Phobius"/>
    </source>
</evidence>
<name>A0ABW8QAK1_9FLAO</name>